<evidence type="ECO:0000313" key="3">
    <source>
        <dbReference type="Proteomes" id="UP000004662"/>
    </source>
</evidence>
<gene>
    <name evidence="2" type="ORF">DFW101_3376</name>
</gene>
<sequence length="385" mass="40516">MTHSFGTTPKADNPARDITLANGILTLTLSGVWRLDRPFPPLAPVKDALATSPAPRKLVFAATAVTGWDSRFLADCRAVLVLARERGVEVEVSGLPEGAASLLDLAAKVPERQGAARKTSHAAFLESMGDLGLGFAQGVVNLLEFLGEVTLACLALLRGRAVFQRSNLVTLIYQAGVEALPIVSLISLLVGLILAFVGAIQLSQFGAQIYVSTIVGIAMVRVMGAIMTGIIMAGRTGAAYAAELGTMQVNEEIDALKTFGFSPTQFLVLPRMIALVLMLPLLCVYADLMGILGGFIVGVFMLHINPIQYLTHTWQSVPLANFWIGLVHSTVFGVLVAMAGCYRGMRCGRSALAVGQAATSAVVTGILAIIIATAIITVACNIIGV</sequence>
<feature type="transmembrane region" description="Helical" evidence="1">
    <location>
        <begin position="362"/>
        <end position="384"/>
    </location>
</feature>
<dbReference type="Proteomes" id="UP000004662">
    <property type="component" value="Chromosome"/>
</dbReference>
<dbReference type="STRING" id="694327.DFW101_3376"/>
<dbReference type="Pfam" id="PF02405">
    <property type="entry name" value="MlaE"/>
    <property type="match status" value="1"/>
</dbReference>
<dbReference type="GO" id="GO:0043190">
    <property type="term" value="C:ATP-binding cassette (ABC) transporter complex"/>
    <property type="evidence" value="ECO:0007669"/>
    <property type="project" value="InterPro"/>
</dbReference>
<keyword evidence="1" id="KW-1133">Transmembrane helix</keyword>
<evidence type="ECO:0000256" key="1">
    <source>
        <dbReference type="SAM" id="Phobius"/>
    </source>
</evidence>
<feature type="transmembrane region" description="Helical" evidence="1">
    <location>
        <begin position="178"/>
        <end position="203"/>
    </location>
</feature>
<keyword evidence="1" id="KW-0472">Membrane</keyword>
<dbReference type="PANTHER" id="PTHR30188">
    <property type="entry name" value="ABC TRANSPORTER PERMEASE PROTEIN-RELATED"/>
    <property type="match status" value="1"/>
</dbReference>
<organism evidence="2 3">
    <name type="scientific">Solidesulfovibrio carbinoliphilus subsp. oakridgensis</name>
    <dbReference type="NCBI Taxonomy" id="694327"/>
    <lineage>
        <taxon>Bacteria</taxon>
        <taxon>Pseudomonadati</taxon>
        <taxon>Thermodesulfobacteriota</taxon>
        <taxon>Desulfovibrionia</taxon>
        <taxon>Desulfovibrionales</taxon>
        <taxon>Desulfovibrionaceae</taxon>
        <taxon>Solidesulfovibrio</taxon>
    </lineage>
</organism>
<proteinExistence type="predicted"/>
<keyword evidence="3" id="KW-1185">Reference proteome</keyword>
<dbReference type="RefSeq" id="WP_009182702.1">
    <property type="nucleotide sequence ID" value="NZ_CM001368.1"/>
</dbReference>
<name>G7QBF1_9BACT</name>
<feature type="transmembrane region" description="Helical" evidence="1">
    <location>
        <begin position="209"/>
        <end position="233"/>
    </location>
</feature>
<feature type="transmembrane region" description="Helical" evidence="1">
    <location>
        <begin position="322"/>
        <end position="342"/>
    </location>
</feature>
<protein>
    <recommendedName>
        <fullName evidence="4">STAS domain-containing protein</fullName>
    </recommendedName>
</protein>
<evidence type="ECO:0008006" key="4">
    <source>
        <dbReference type="Google" id="ProtNLM"/>
    </source>
</evidence>
<reference evidence="3" key="1">
    <citation type="journal article" date="2015" name="Genome Announc.">
        <title>High-Quality Draft Genome Sequence of Desulfovibrio carbinoliphilus FW-101-2B, an Organic Acid-Oxidizing Sulfate-Reducing Bacterium Isolated from Uranium(VI)-Contaminated Groundwater.</title>
        <authorList>
            <person name="Ramsay B.D."/>
            <person name="Hwang C."/>
            <person name="Woo H.L."/>
            <person name="Carroll S.L."/>
            <person name="Lucas S."/>
            <person name="Han J."/>
            <person name="Lapidus A.L."/>
            <person name="Cheng J.F."/>
            <person name="Goodwin L.A."/>
            <person name="Pitluck S."/>
            <person name="Peters L."/>
            <person name="Chertkov O."/>
            <person name="Held B."/>
            <person name="Detter J.C."/>
            <person name="Han C.S."/>
            <person name="Tapia R."/>
            <person name="Land M.L."/>
            <person name="Hauser L.J."/>
            <person name="Kyrpides N.C."/>
            <person name="Ivanova N.N."/>
            <person name="Mikhailova N."/>
            <person name="Pagani I."/>
            <person name="Woyke T."/>
            <person name="Arkin A.P."/>
            <person name="Dehal P."/>
            <person name="Chivian D."/>
            <person name="Criddle C.S."/>
            <person name="Wu W."/>
            <person name="Chakraborty R."/>
            <person name="Hazen T.C."/>
            <person name="Fields M.W."/>
        </authorList>
    </citation>
    <scope>NUCLEOTIDE SEQUENCE [LARGE SCALE GENOMIC DNA]</scope>
    <source>
        <strain evidence="3">FW-101-2B</strain>
    </source>
</reference>
<dbReference type="HOGENOM" id="CLU_045686_0_2_7"/>
<dbReference type="OrthoDB" id="9805022at2"/>
<keyword evidence="1" id="KW-0812">Transmembrane</keyword>
<dbReference type="EMBL" id="CM001368">
    <property type="protein sequence ID" value="EHJ49374.1"/>
    <property type="molecule type" value="Genomic_DNA"/>
</dbReference>
<dbReference type="InterPro" id="IPR030802">
    <property type="entry name" value="Permease_MalE"/>
</dbReference>
<dbReference type="eggNOG" id="COG0767">
    <property type="taxonomic scope" value="Bacteria"/>
</dbReference>
<feature type="transmembrane region" description="Helical" evidence="1">
    <location>
        <begin position="273"/>
        <end position="302"/>
    </location>
</feature>
<evidence type="ECO:0000313" key="2">
    <source>
        <dbReference type="EMBL" id="EHJ49374.1"/>
    </source>
</evidence>
<accession>G7QBF1</accession>
<dbReference type="AlphaFoldDB" id="G7QBF1"/>
<dbReference type="GO" id="GO:0005548">
    <property type="term" value="F:phospholipid transporter activity"/>
    <property type="evidence" value="ECO:0007669"/>
    <property type="project" value="TreeGrafter"/>
</dbReference>
<feature type="transmembrane region" description="Helical" evidence="1">
    <location>
        <begin position="135"/>
        <end position="157"/>
    </location>
</feature>
<dbReference type="PANTHER" id="PTHR30188:SF3">
    <property type="entry name" value="ABC TRANSPORTER PERMEASE"/>
    <property type="match status" value="1"/>
</dbReference>